<feature type="region of interest" description="Disordered" evidence="1">
    <location>
        <begin position="1"/>
        <end position="36"/>
    </location>
</feature>
<dbReference type="Proteomes" id="UP001183222">
    <property type="component" value="Unassembled WGS sequence"/>
</dbReference>
<gene>
    <name evidence="3" type="ORF">RM425_03890</name>
</gene>
<feature type="compositionally biased region" description="Low complexity" evidence="1">
    <location>
        <begin position="61"/>
        <end position="72"/>
    </location>
</feature>
<reference evidence="4" key="1">
    <citation type="submission" date="2023-07" db="EMBL/GenBank/DDBJ databases">
        <title>30 novel species of actinomycetes from the DSMZ collection.</title>
        <authorList>
            <person name="Nouioui I."/>
        </authorList>
    </citation>
    <scope>NUCLEOTIDE SEQUENCE [LARGE SCALE GENOMIC DNA]</scope>
    <source>
        <strain evidence="4">DSM 46792</strain>
    </source>
</reference>
<evidence type="ECO:0000313" key="4">
    <source>
        <dbReference type="Proteomes" id="UP001183222"/>
    </source>
</evidence>
<accession>A0ABU2K496</accession>
<dbReference type="PANTHER" id="PTHR21666">
    <property type="entry name" value="PEPTIDASE-RELATED"/>
    <property type="match status" value="1"/>
</dbReference>
<dbReference type="SUPFAM" id="SSF51261">
    <property type="entry name" value="Duplicated hybrid motif"/>
    <property type="match status" value="1"/>
</dbReference>
<dbReference type="EMBL" id="JAVREI010000001">
    <property type="protein sequence ID" value="MDT0275031.1"/>
    <property type="molecule type" value="Genomic_DNA"/>
</dbReference>
<name>A0ABU2K496_9ACTN</name>
<dbReference type="CDD" id="cd12797">
    <property type="entry name" value="M23_peptidase"/>
    <property type="match status" value="1"/>
</dbReference>
<dbReference type="GO" id="GO:0016787">
    <property type="term" value="F:hydrolase activity"/>
    <property type="evidence" value="ECO:0007669"/>
    <property type="project" value="UniProtKB-KW"/>
</dbReference>
<dbReference type="PANTHER" id="PTHR21666:SF270">
    <property type="entry name" value="MUREIN HYDROLASE ACTIVATOR ENVC"/>
    <property type="match status" value="1"/>
</dbReference>
<dbReference type="Pfam" id="PF01551">
    <property type="entry name" value="Peptidase_M23"/>
    <property type="match status" value="1"/>
</dbReference>
<comment type="caution">
    <text evidence="3">The sequence shown here is derived from an EMBL/GenBank/DDBJ whole genome shotgun (WGS) entry which is preliminary data.</text>
</comment>
<evidence type="ECO:0000313" key="3">
    <source>
        <dbReference type="EMBL" id="MDT0275031.1"/>
    </source>
</evidence>
<proteinExistence type="predicted"/>
<dbReference type="InterPro" id="IPR011055">
    <property type="entry name" value="Dup_hybrid_motif"/>
</dbReference>
<evidence type="ECO:0000259" key="2">
    <source>
        <dbReference type="Pfam" id="PF01551"/>
    </source>
</evidence>
<keyword evidence="3" id="KW-0378">Hydrolase</keyword>
<protein>
    <submittedName>
        <fullName evidence="3">M23 family metallopeptidase</fullName>
        <ecNumber evidence="3">3.4.-.-</ecNumber>
    </submittedName>
</protein>
<dbReference type="InterPro" id="IPR016047">
    <property type="entry name" value="M23ase_b-sheet_dom"/>
</dbReference>
<feature type="domain" description="M23ase beta-sheet core" evidence="2">
    <location>
        <begin position="202"/>
        <end position="299"/>
    </location>
</feature>
<dbReference type="InterPro" id="IPR050570">
    <property type="entry name" value="Cell_wall_metabolism_enzyme"/>
</dbReference>
<feature type="region of interest" description="Disordered" evidence="1">
    <location>
        <begin position="61"/>
        <end position="96"/>
    </location>
</feature>
<dbReference type="RefSeq" id="WP_311343844.1">
    <property type="nucleotide sequence ID" value="NZ_JAVREI010000001.1"/>
</dbReference>
<keyword evidence="4" id="KW-1185">Reference proteome</keyword>
<organism evidence="3 4">
    <name type="scientific">Blastococcus goldschmidtiae</name>
    <dbReference type="NCBI Taxonomy" id="3075546"/>
    <lineage>
        <taxon>Bacteria</taxon>
        <taxon>Bacillati</taxon>
        <taxon>Actinomycetota</taxon>
        <taxon>Actinomycetes</taxon>
        <taxon>Geodermatophilales</taxon>
        <taxon>Geodermatophilaceae</taxon>
        <taxon>Blastococcus</taxon>
    </lineage>
</organism>
<dbReference type="EC" id="3.4.-.-" evidence="3"/>
<evidence type="ECO:0000256" key="1">
    <source>
        <dbReference type="SAM" id="MobiDB-lite"/>
    </source>
</evidence>
<dbReference type="Gene3D" id="2.70.70.10">
    <property type="entry name" value="Glucose Permease (Domain IIA)"/>
    <property type="match status" value="1"/>
</dbReference>
<sequence length="310" mass="32094">MSPTSAPTLLERPGPEDGATGRIELTAGRGAPAIPVPRPATTALMRAAAAVDAEAAVENAVPAETAETVVPPRTAPEGLPTTRRRLPRVAAPRRLPHPPGRRAPIWFAALVAGALVAGAPAVLNGGSEQVDVTASDLGLGTDLDHGFSGGLDEADVRRGITEAEAQARLGELAASRAARQPKTVLPLSGVLTTCFCQRWGTMHYGLDLAAPLGTPIFAASDGVVIRAGRASGYGNAVYVQDADGNVHIYGHMRYYSVAAGDIVHAGDQIAKVGNEGQSTGPHLHYEIHRGGMHGRPIDPKAWLAERGVGL</sequence>